<dbReference type="GO" id="GO:0005634">
    <property type="term" value="C:nucleus"/>
    <property type="evidence" value="ECO:0007669"/>
    <property type="project" value="UniProtKB-SubCell"/>
</dbReference>
<keyword evidence="5" id="KW-0539">Nucleus</keyword>
<evidence type="ECO:0000256" key="1">
    <source>
        <dbReference type="ARBA" id="ARBA00004123"/>
    </source>
</evidence>
<accession>A0A9Q0M659</accession>
<proteinExistence type="inferred from homology"/>
<evidence type="ECO:0000256" key="5">
    <source>
        <dbReference type="ARBA" id="ARBA00023242"/>
    </source>
</evidence>
<organism evidence="7 8">
    <name type="scientific">Blomia tropicalis</name>
    <name type="common">Mite</name>
    <dbReference type="NCBI Taxonomy" id="40697"/>
    <lineage>
        <taxon>Eukaryota</taxon>
        <taxon>Metazoa</taxon>
        <taxon>Ecdysozoa</taxon>
        <taxon>Arthropoda</taxon>
        <taxon>Chelicerata</taxon>
        <taxon>Arachnida</taxon>
        <taxon>Acari</taxon>
        <taxon>Acariformes</taxon>
        <taxon>Sarcoptiformes</taxon>
        <taxon>Astigmata</taxon>
        <taxon>Glycyphagoidea</taxon>
        <taxon>Echimyopodidae</taxon>
        <taxon>Blomia</taxon>
    </lineage>
</organism>
<dbReference type="GO" id="GO:0031515">
    <property type="term" value="C:tRNA (m1A) methyltransferase complex"/>
    <property type="evidence" value="ECO:0007669"/>
    <property type="project" value="InterPro"/>
</dbReference>
<sequence>MEPPSTCNDDDIINDGVDKYFYMGKQKINISSLIGQKFGSTFQLTSDKNLKLVNVFDFCNTTTKDGLNSQEANEQKDNRFIKDDNRSQKLTRNDIEKIKKEISGEEIIKTLVENSSTFEEKNKFSQQKYLVKKKQKYLNLFTVFKPSIKLLMEMYFAKGPSKNNFLRVDTLSQMLTLCNVMAGGNYMVVDSNLGILSAGLMERTAGKGSIVQIFNETIPNGSYRQAVYALNYPESVVSESLLSLSLNDVYELSLEENGSTCETMPTGVQKDSRQMLTKREMRLQEVTRAKSLLRHRDMHGLLLLTKDYDPSSMIHILLQFLGLSRPFVIFSHSIDPLKECYIQLKGKCLFLRISETWLRKYQVLEGRTRPEMTMNSSSGFVLSGIKAEI</sequence>
<gene>
    <name evidence="7" type="ORF">RDWZM_009334</name>
</gene>
<dbReference type="PANTHER" id="PTHR12945">
    <property type="entry name" value="TRANSLATION INITIATION FACTOR EIF3-RELATED"/>
    <property type="match status" value="1"/>
</dbReference>
<dbReference type="EMBL" id="JAPWDV010000003">
    <property type="protein sequence ID" value="KAJ6218177.1"/>
    <property type="molecule type" value="Genomic_DNA"/>
</dbReference>
<comment type="subcellular location">
    <subcellularLocation>
        <location evidence="1">Nucleus</location>
    </subcellularLocation>
</comment>
<reference evidence="7" key="1">
    <citation type="submission" date="2022-12" db="EMBL/GenBank/DDBJ databases">
        <title>Genome assemblies of Blomia tropicalis.</title>
        <authorList>
            <person name="Cui Y."/>
        </authorList>
    </citation>
    <scope>NUCLEOTIDE SEQUENCE</scope>
    <source>
        <tissue evidence="7">Adult mites</tissue>
    </source>
</reference>
<keyword evidence="8" id="KW-1185">Reference proteome</keyword>
<evidence type="ECO:0000256" key="2">
    <source>
        <dbReference type="ARBA" id="ARBA00008320"/>
    </source>
</evidence>
<evidence type="ECO:0000313" key="8">
    <source>
        <dbReference type="Proteomes" id="UP001142055"/>
    </source>
</evidence>
<dbReference type="PANTHER" id="PTHR12945:SF0">
    <property type="entry name" value="TRNA (ADENINE(58)-N(1))-METHYLTRANSFERASE NON-CATALYTIC SUBUNIT TRM6"/>
    <property type="match status" value="1"/>
</dbReference>
<comment type="caution">
    <text evidence="7">The sequence shown here is derived from an EMBL/GenBank/DDBJ whole genome shotgun (WGS) entry which is preliminary data.</text>
</comment>
<evidence type="ECO:0000256" key="6">
    <source>
        <dbReference type="ARBA" id="ARBA00032319"/>
    </source>
</evidence>
<evidence type="ECO:0000256" key="3">
    <source>
        <dbReference type="ARBA" id="ARBA00021704"/>
    </source>
</evidence>
<dbReference type="GO" id="GO:0030488">
    <property type="term" value="P:tRNA methylation"/>
    <property type="evidence" value="ECO:0007669"/>
    <property type="project" value="InterPro"/>
</dbReference>
<protein>
    <recommendedName>
        <fullName evidence="3">tRNA (adenine(58)-N(1))-methyltransferase non-catalytic subunit TRM6</fullName>
    </recommendedName>
    <alternativeName>
        <fullName evidence="6">tRNA(m1A58)-methyltransferase subunit TRM6</fullName>
    </alternativeName>
</protein>
<dbReference type="InterPro" id="IPR017423">
    <property type="entry name" value="TRM6"/>
</dbReference>
<dbReference type="AlphaFoldDB" id="A0A9Q0M659"/>
<evidence type="ECO:0000313" key="7">
    <source>
        <dbReference type="EMBL" id="KAJ6218177.1"/>
    </source>
</evidence>
<evidence type="ECO:0000256" key="4">
    <source>
        <dbReference type="ARBA" id="ARBA00022694"/>
    </source>
</evidence>
<dbReference type="OMA" id="TRCRPYQ"/>
<keyword evidence="4" id="KW-0819">tRNA processing</keyword>
<comment type="similarity">
    <text evidence="2">Belongs to the TRM6/GCD10 family.</text>
</comment>
<name>A0A9Q0M659_BLOTA</name>
<dbReference type="Proteomes" id="UP001142055">
    <property type="component" value="Chromosome 3"/>
</dbReference>
<dbReference type="Pfam" id="PF04189">
    <property type="entry name" value="Gcd10p"/>
    <property type="match status" value="1"/>
</dbReference>